<dbReference type="InterPro" id="IPR036974">
    <property type="entry name" value="PUA_sf"/>
</dbReference>
<keyword evidence="4 10" id="KW-0489">Methyltransferase</keyword>
<evidence type="ECO:0000256" key="6">
    <source>
        <dbReference type="ARBA" id="ARBA00022691"/>
    </source>
</evidence>
<dbReference type="Gene3D" id="3.40.50.150">
    <property type="entry name" value="Vaccinia Virus protein VP39"/>
    <property type="match status" value="1"/>
</dbReference>
<dbReference type="CDD" id="cd02440">
    <property type="entry name" value="AdoMet_MTases"/>
    <property type="match status" value="1"/>
</dbReference>
<evidence type="ECO:0000256" key="7">
    <source>
        <dbReference type="ARBA" id="ARBA00022884"/>
    </source>
</evidence>
<dbReference type="Gene3D" id="3.30.750.80">
    <property type="entry name" value="RNA methyltransferase domain (HRMD) like"/>
    <property type="match status" value="1"/>
</dbReference>
<dbReference type="GO" id="GO:0006364">
    <property type="term" value="P:rRNA processing"/>
    <property type="evidence" value="ECO:0007669"/>
    <property type="project" value="UniProtKB-KW"/>
</dbReference>
<protein>
    <submittedName>
        <fullName evidence="10">SAM-dependent methyltransferase</fullName>
    </submittedName>
</protein>
<dbReference type="AlphaFoldDB" id="A0A1W1WSY7"/>
<dbReference type="GO" id="GO:0003723">
    <property type="term" value="F:RNA binding"/>
    <property type="evidence" value="ECO:0007669"/>
    <property type="project" value="UniProtKB-KW"/>
</dbReference>
<proteinExistence type="inferred from homology"/>
<dbReference type="SUPFAM" id="SSF88697">
    <property type="entry name" value="PUA domain-like"/>
    <property type="match status" value="1"/>
</dbReference>
<dbReference type="CDD" id="cd11572">
    <property type="entry name" value="RlmI_M_like"/>
    <property type="match status" value="1"/>
</dbReference>
<dbReference type="EMBL" id="FWWZ01000001">
    <property type="protein sequence ID" value="SMC09407.1"/>
    <property type="molecule type" value="Genomic_DNA"/>
</dbReference>
<dbReference type="GO" id="GO:0008168">
    <property type="term" value="F:methyltransferase activity"/>
    <property type="evidence" value="ECO:0007669"/>
    <property type="project" value="UniProtKB-KW"/>
</dbReference>
<keyword evidence="5 10" id="KW-0808">Transferase</keyword>
<evidence type="ECO:0000256" key="3">
    <source>
        <dbReference type="ARBA" id="ARBA00022552"/>
    </source>
</evidence>
<dbReference type="Proteomes" id="UP000192602">
    <property type="component" value="Unassembled WGS sequence"/>
</dbReference>
<evidence type="ECO:0000313" key="11">
    <source>
        <dbReference type="Proteomes" id="UP000192602"/>
    </source>
</evidence>
<accession>A0A1W1WSY7</accession>
<dbReference type="PANTHER" id="PTHR42873:SF1">
    <property type="entry name" value="S-ADENOSYLMETHIONINE-DEPENDENT METHYLTRANSFERASE DOMAIN-CONTAINING PROTEIN"/>
    <property type="match status" value="1"/>
</dbReference>
<dbReference type="GO" id="GO:0005737">
    <property type="term" value="C:cytoplasm"/>
    <property type="evidence" value="ECO:0007669"/>
    <property type="project" value="UniProtKB-SubCell"/>
</dbReference>
<dbReference type="InterPro" id="IPR002478">
    <property type="entry name" value="PUA"/>
</dbReference>
<dbReference type="GO" id="GO:0032259">
    <property type="term" value="P:methylation"/>
    <property type="evidence" value="ECO:0007669"/>
    <property type="project" value="UniProtKB-KW"/>
</dbReference>
<keyword evidence="7" id="KW-0694">RNA-binding</keyword>
<name>A0A1W1WSY7_9BACT</name>
<evidence type="ECO:0000259" key="9">
    <source>
        <dbReference type="SMART" id="SM00359"/>
    </source>
</evidence>
<evidence type="ECO:0000256" key="5">
    <source>
        <dbReference type="ARBA" id="ARBA00022679"/>
    </source>
</evidence>
<dbReference type="Pfam" id="PF17785">
    <property type="entry name" value="PUA_3"/>
    <property type="match status" value="1"/>
</dbReference>
<feature type="domain" description="PUA" evidence="9">
    <location>
        <begin position="2"/>
        <end position="86"/>
    </location>
</feature>
<keyword evidence="2" id="KW-0963">Cytoplasm</keyword>
<organism evidence="10 11">
    <name type="scientific">Nitratiruptor tergarcus DSM 16512</name>
    <dbReference type="NCBI Taxonomy" id="1069081"/>
    <lineage>
        <taxon>Bacteria</taxon>
        <taxon>Pseudomonadati</taxon>
        <taxon>Campylobacterota</taxon>
        <taxon>Epsilonproteobacteria</taxon>
        <taxon>Nautiliales</taxon>
        <taxon>Nitratiruptoraceae</taxon>
        <taxon>Nitratiruptor</taxon>
    </lineage>
</organism>
<dbReference type="InterPro" id="IPR019614">
    <property type="entry name" value="SAM-dep_methyl-trfase"/>
</dbReference>
<evidence type="ECO:0000256" key="8">
    <source>
        <dbReference type="ARBA" id="ARBA00038091"/>
    </source>
</evidence>
<gene>
    <name evidence="10" type="ORF">SAMN05660197_1214</name>
</gene>
<keyword evidence="11" id="KW-1185">Reference proteome</keyword>
<keyword evidence="3" id="KW-0698">rRNA processing</keyword>
<dbReference type="Gene3D" id="2.30.130.10">
    <property type="entry name" value="PUA domain"/>
    <property type="match status" value="1"/>
</dbReference>
<dbReference type="RefSeq" id="WP_084275636.1">
    <property type="nucleotide sequence ID" value="NZ_AP026671.1"/>
</dbReference>
<dbReference type="InterPro" id="IPR041532">
    <property type="entry name" value="RlmI-like_PUA"/>
</dbReference>
<dbReference type="CDD" id="cd21153">
    <property type="entry name" value="PUA_RlmI"/>
    <property type="match status" value="1"/>
</dbReference>
<dbReference type="PANTHER" id="PTHR42873">
    <property type="entry name" value="RIBOSOMAL RNA LARGE SUBUNIT METHYLTRANSFERASE"/>
    <property type="match status" value="1"/>
</dbReference>
<dbReference type="STRING" id="1069081.SAMN05660197_1214"/>
<comment type="subcellular location">
    <subcellularLocation>
        <location evidence="1">Cytoplasm</location>
    </subcellularLocation>
</comment>
<reference evidence="11" key="1">
    <citation type="submission" date="2017-04" db="EMBL/GenBank/DDBJ databases">
        <authorList>
            <person name="Varghese N."/>
            <person name="Submissions S."/>
        </authorList>
    </citation>
    <scope>NUCLEOTIDE SEQUENCE [LARGE SCALE GENOMIC DNA]</scope>
    <source>
        <strain evidence="11">DSM 16512</strain>
    </source>
</reference>
<dbReference type="PROSITE" id="PS50890">
    <property type="entry name" value="PUA"/>
    <property type="match status" value="1"/>
</dbReference>
<sequence length="388" mass="44871">MKRCIINKKAAKKVHEFFPWVYKSDIISPLEEYEAGELVKIFDENEQFLAVGYINPASTITIRILSLKDEPINYRFFKSRILRAAAKRVKLFDNACRVIHSEGDYLPGLIVDRYGEYLSVQFLTAGILRFKEEILDILLNLYEPKGVYIEGEKNSLRKEKVEPFNEIIGEIPERVFFVENGIKFQVNLIDAQKTGFYLDQRRNRQIVSRYIKQKDKILDCFCHAGGFGLYAKVKKDADVRLVDISEDAIALAKENFMLNDVKGKFVVANVFDYLRELRKQKEKFDVIILDPPSFAKSRSKKSSALKGFKDITVNAMKLIRNEGYIALFSCSHHVGLKDLEQVIMQSSIDNKKVVEIVEYLFQDVDHPYILNNEFSLYLTGILFKVLDV</sequence>
<dbReference type="Pfam" id="PF10672">
    <property type="entry name" value="Methyltrans_SAM"/>
    <property type="match status" value="1"/>
</dbReference>
<comment type="similarity">
    <text evidence="8">Belongs to the methyltransferase superfamily. RlmI family.</text>
</comment>
<dbReference type="SMART" id="SM00359">
    <property type="entry name" value="PUA"/>
    <property type="match status" value="1"/>
</dbReference>
<dbReference type="OrthoDB" id="9805492at2"/>
<evidence type="ECO:0000313" key="10">
    <source>
        <dbReference type="EMBL" id="SMC09407.1"/>
    </source>
</evidence>
<dbReference type="InterPro" id="IPR015947">
    <property type="entry name" value="PUA-like_sf"/>
</dbReference>
<dbReference type="InterPro" id="IPR029063">
    <property type="entry name" value="SAM-dependent_MTases_sf"/>
</dbReference>
<evidence type="ECO:0000256" key="1">
    <source>
        <dbReference type="ARBA" id="ARBA00004496"/>
    </source>
</evidence>
<keyword evidence="6" id="KW-0949">S-adenosyl-L-methionine</keyword>
<evidence type="ECO:0000256" key="4">
    <source>
        <dbReference type="ARBA" id="ARBA00022603"/>
    </source>
</evidence>
<evidence type="ECO:0000256" key="2">
    <source>
        <dbReference type="ARBA" id="ARBA00022490"/>
    </source>
</evidence>
<dbReference type="SUPFAM" id="SSF53335">
    <property type="entry name" value="S-adenosyl-L-methionine-dependent methyltransferases"/>
    <property type="match status" value="1"/>
</dbReference>